<feature type="compositionally biased region" description="Polar residues" evidence="1">
    <location>
        <begin position="18"/>
        <end position="40"/>
    </location>
</feature>
<dbReference type="EMBL" id="NIVC01001426">
    <property type="protein sequence ID" value="PAA68076.1"/>
    <property type="molecule type" value="Genomic_DNA"/>
</dbReference>
<name>A0A267F2Y5_9PLAT</name>
<accession>A0A267F2Y5</accession>
<keyword evidence="4" id="KW-1185">Reference proteome</keyword>
<evidence type="ECO:0000313" key="2">
    <source>
        <dbReference type="EMBL" id="PAA68076.1"/>
    </source>
</evidence>
<dbReference type="AlphaFoldDB" id="A0A267F2Y5"/>
<reference evidence="2 4" key="1">
    <citation type="submission" date="2017-06" db="EMBL/GenBank/DDBJ databases">
        <title>A platform for efficient transgenesis in Macrostomum lignano, a flatworm model organism for stem cell research.</title>
        <authorList>
            <person name="Berezikov E."/>
        </authorList>
    </citation>
    <scope>NUCLEOTIDE SEQUENCE [LARGE SCALE GENOMIC DNA]</scope>
    <source>
        <strain evidence="2">DV1</strain>
        <tissue evidence="2">Whole organism</tissue>
    </source>
</reference>
<dbReference type="Proteomes" id="UP000215902">
    <property type="component" value="Unassembled WGS sequence"/>
</dbReference>
<comment type="caution">
    <text evidence="2">The sequence shown here is derived from an EMBL/GenBank/DDBJ whole genome shotgun (WGS) entry which is preliminary data.</text>
</comment>
<feature type="region of interest" description="Disordered" evidence="1">
    <location>
        <begin position="145"/>
        <end position="167"/>
    </location>
</feature>
<proteinExistence type="predicted"/>
<protein>
    <submittedName>
        <fullName evidence="2">Uncharacterized protein</fullName>
    </submittedName>
</protein>
<evidence type="ECO:0000313" key="3">
    <source>
        <dbReference type="EMBL" id="PAA71090.1"/>
    </source>
</evidence>
<sequence length="167" mass="17773">AGLKADSIPEVAATATTQSTLQQNRTTHNISTATNWQSPAATKPSRRSFDAEFVDDLDAPNSGADSSAHRSRRQTLCVSEIHRLLQLPPIDENSQLVMRSRYRFDDRAAAAAAAAAKDCPLPSLPVPHQRRLSLPSLPILDSVSELPETGADASGGSSVLNATTRSS</sequence>
<gene>
    <name evidence="2" type="ORF">BOX15_Mlig030380g1</name>
    <name evidence="3" type="ORF">BOX15_Mlig034517g1</name>
</gene>
<evidence type="ECO:0000256" key="1">
    <source>
        <dbReference type="SAM" id="MobiDB-lite"/>
    </source>
</evidence>
<feature type="non-terminal residue" evidence="2">
    <location>
        <position position="1"/>
    </location>
</feature>
<organism evidence="2 4">
    <name type="scientific">Macrostomum lignano</name>
    <dbReference type="NCBI Taxonomy" id="282301"/>
    <lineage>
        <taxon>Eukaryota</taxon>
        <taxon>Metazoa</taxon>
        <taxon>Spiralia</taxon>
        <taxon>Lophotrochozoa</taxon>
        <taxon>Platyhelminthes</taxon>
        <taxon>Rhabditophora</taxon>
        <taxon>Macrostomorpha</taxon>
        <taxon>Macrostomida</taxon>
        <taxon>Macrostomidae</taxon>
        <taxon>Macrostomum</taxon>
    </lineage>
</organism>
<evidence type="ECO:0000313" key="4">
    <source>
        <dbReference type="Proteomes" id="UP000215902"/>
    </source>
</evidence>
<dbReference type="EMBL" id="NIVC01001186">
    <property type="protein sequence ID" value="PAA71090.1"/>
    <property type="molecule type" value="Genomic_DNA"/>
</dbReference>
<feature type="compositionally biased region" description="Polar residues" evidence="1">
    <location>
        <begin position="155"/>
        <end position="167"/>
    </location>
</feature>
<feature type="region of interest" description="Disordered" evidence="1">
    <location>
        <begin position="1"/>
        <end position="71"/>
    </location>
</feature>